<accession>A0A4S1WTV0</accession>
<sequence>MIDARILAEALRDPATTAALDTTGWPALLAIARAEQLIGTLAHRLDGLPMPGVAARILADARASAEQGRVAALWEAEMARRALAPLAMPVILLKGTAYAAAGLAAGSGRSIGDLDILVPRARLDEAEAALLAAGWEWVKPDPYDDAYYRRWMHELPPLIHRERDRMIDVHHTILPRTARVTPDADALIADSVALANGLRVLSPDDMLCHAAAHLMADGDLAGGMRNLWDIHCLIAEFGTAGLEARAAVHGLGPAVARAARQAHALYGTVIPGSWRVWDSHDPLYRRRILARDGWGRPTRKWTRLGFYIRSHAIRMPPMMLARHLFIKWRKEG</sequence>
<dbReference type="Pfam" id="PF14907">
    <property type="entry name" value="NTP_transf_5"/>
    <property type="match status" value="1"/>
</dbReference>
<organism evidence="1 2">
    <name type="scientific">Sphingomonas naasensis</name>
    <dbReference type="NCBI Taxonomy" id="1344951"/>
    <lineage>
        <taxon>Bacteria</taxon>
        <taxon>Pseudomonadati</taxon>
        <taxon>Pseudomonadota</taxon>
        <taxon>Alphaproteobacteria</taxon>
        <taxon>Sphingomonadales</taxon>
        <taxon>Sphingomonadaceae</taxon>
        <taxon>Sphingomonas</taxon>
    </lineage>
</organism>
<evidence type="ECO:0000313" key="1">
    <source>
        <dbReference type="EMBL" id="TGX46523.1"/>
    </source>
</evidence>
<protein>
    <recommendedName>
        <fullName evidence="3">Nucleotidyltransferase family protein</fullName>
    </recommendedName>
</protein>
<dbReference type="EMBL" id="SRXU01000001">
    <property type="protein sequence ID" value="TGX46523.1"/>
    <property type="molecule type" value="Genomic_DNA"/>
</dbReference>
<name>A0A4S1WTV0_9SPHN</name>
<comment type="caution">
    <text evidence="1">The sequence shown here is derived from an EMBL/GenBank/DDBJ whole genome shotgun (WGS) entry which is preliminary data.</text>
</comment>
<dbReference type="InterPro" id="IPR039498">
    <property type="entry name" value="NTP_transf_5"/>
</dbReference>
<reference evidence="1 2" key="1">
    <citation type="submission" date="2019-04" db="EMBL/GenBank/DDBJ databases">
        <title>Sphingomonas psychrotolerans sp. nov., isolated from soil in the Tianshan Mountains, Xinjiang, China.</title>
        <authorList>
            <person name="Luo Y."/>
            <person name="Sheng H."/>
        </authorList>
    </citation>
    <scope>NUCLEOTIDE SEQUENCE [LARGE SCALE GENOMIC DNA]</scope>
    <source>
        <strain evidence="1 2">KIS18-15</strain>
    </source>
</reference>
<proteinExistence type="predicted"/>
<evidence type="ECO:0000313" key="2">
    <source>
        <dbReference type="Proteomes" id="UP000309848"/>
    </source>
</evidence>
<gene>
    <name evidence="1" type="ORF">E5A74_05105</name>
</gene>
<keyword evidence="2" id="KW-1185">Reference proteome</keyword>
<dbReference type="AlphaFoldDB" id="A0A4S1WTV0"/>
<dbReference type="OrthoDB" id="5497963at2"/>
<evidence type="ECO:0008006" key="3">
    <source>
        <dbReference type="Google" id="ProtNLM"/>
    </source>
</evidence>
<dbReference type="RefSeq" id="WP_135983135.1">
    <property type="nucleotide sequence ID" value="NZ_JAASQM010000001.1"/>
</dbReference>
<dbReference type="Proteomes" id="UP000309848">
    <property type="component" value="Unassembled WGS sequence"/>
</dbReference>